<evidence type="ECO:0000313" key="6">
    <source>
        <dbReference type="Proteomes" id="UP000806378"/>
    </source>
</evidence>
<dbReference type="PANTHER" id="PTHR11079:SF149">
    <property type="entry name" value="TRNA-SPECIFIC ADENOSINE DEAMINASE 2"/>
    <property type="match status" value="1"/>
</dbReference>
<organism evidence="5 6">
    <name type="scientific">Corymbia citriodora subsp. variegata</name>
    <dbReference type="NCBI Taxonomy" id="360336"/>
    <lineage>
        <taxon>Eukaryota</taxon>
        <taxon>Viridiplantae</taxon>
        <taxon>Streptophyta</taxon>
        <taxon>Embryophyta</taxon>
        <taxon>Tracheophyta</taxon>
        <taxon>Spermatophyta</taxon>
        <taxon>Magnoliopsida</taxon>
        <taxon>eudicotyledons</taxon>
        <taxon>Gunneridae</taxon>
        <taxon>Pentapetalae</taxon>
        <taxon>rosids</taxon>
        <taxon>malvids</taxon>
        <taxon>Myrtales</taxon>
        <taxon>Myrtaceae</taxon>
        <taxon>Myrtoideae</taxon>
        <taxon>Eucalypteae</taxon>
        <taxon>Corymbia</taxon>
    </lineage>
</organism>
<dbReference type="GO" id="GO:0005737">
    <property type="term" value="C:cytoplasm"/>
    <property type="evidence" value="ECO:0007669"/>
    <property type="project" value="TreeGrafter"/>
</dbReference>
<keyword evidence="1" id="KW-0479">Metal-binding</keyword>
<dbReference type="Proteomes" id="UP000806378">
    <property type="component" value="Unassembled WGS sequence"/>
</dbReference>
<protein>
    <recommendedName>
        <fullName evidence="4">CMP/dCMP-type deaminase domain-containing protein</fullName>
    </recommendedName>
</protein>
<dbReference type="SUPFAM" id="SSF53927">
    <property type="entry name" value="Cytidine deaminase-like"/>
    <property type="match status" value="1"/>
</dbReference>
<dbReference type="PANTHER" id="PTHR11079">
    <property type="entry name" value="CYTOSINE DEAMINASE FAMILY MEMBER"/>
    <property type="match status" value="1"/>
</dbReference>
<keyword evidence="3" id="KW-0862">Zinc</keyword>
<evidence type="ECO:0000256" key="2">
    <source>
        <dbReference type="ARBA" id="ARBA00022801"/>
    </source>
</evidence>
<gene>
    <name evidence="5" type="ORF">BT93_L0234</name>
</gene>
<accession>A0A8T0CEP7</accession>
<dbReference type="Gramene" id="rna-gnl|WGS:JABURB|Cocit.L0234.1">
    <property type="protein sequence ID" value="cds-KAF7845868.1"/>
    <property type="gene ID" value="gene-BT93_L0234"/>
</dbReference>
<dbReference type="PROSITE" id="PS00903">
    <property type="entry name" value="CYT_DCMP_DEAMINASES_1"/>
    <property type="match status" value="1"/>
</dbReference>
<sequence length="159" mass="17638">MQASEIPVGCVFVKDGEVLAKGRNRTNETRNASLHAELDALSHILPSSTLSPNTGKMFQPLSDVLLYVTVEPCLMCASALRQVGIRKVYYGAANDRFGGCGGVLEIHNNPELIHSEPLVALGGYRREEAIMLLRRFYMTQNENAPQPRDKSKRGIVRRQ</sequence>
<reference evidence="5" key="1">
    <citation type="submission" date="2020-05" db="EMBL/GenBank/DDBJ databases">
        <title>WGS assembly of Corymbia citriodora subspecies variegata.</title>
        <authorList>
            <person name="Barry K."/>
            <person name="Hundley H."/>
            <person name="Shu S."/>
            <person name="Jenkins J."/>
            <person name="Grimwood J."/>
            <person name="Baten A."/>
        </authorList>
    </citation>
    <scope>NUCLEOTIDE SEQUENCE</scope>
    <source>
        <strain evidence="5">CV2-018</strain>
    </source>
</reference>
<dbReference type="GO" id="GO:0008270">
    <property type="term" value="F:zinc ion binding"/>
    <property type="evidence" value="ECO:0007669"/>
    <property type="project" value="InterPro"/>
</dbReference>
<dbReference type="GO" id="GO:0002100">
    <property type="term" value="P:tRNA wobble adenosine to inosine editing"/>
    <property type="evidence" value="ECO:0007669"/>
    <property type="project" value="TreeGrafter"/>
</dbReference>
<dbReference type="InterPro" id="IPR016193">
    <property type="entry name" value="Cytidine_deaminase-like"/>
</dbReference>
<dbReference type="OrthoDB" id="659at2759"/>
<evidence type="ECO:0000256" key="3">
    <source>
        <dbReference type="ARBA" id="ARBA00022833"/>
    </source>
</evidence>
<dbReference type="GO" id="GO:0052717">
    <property type="term" value="F:tRNA-specific adenosine-34 deaminase activity"/>
    <property type="evidence" value="ECO:0007669"/>
    <property type="project" value="TreeGrafter"/>
</dbReference>
<dbReference type="InterPro" id="IPR002125">
    <property type="entry name" value="CMP_dCMP_dom"/>
</dbReference>
<evidence type="ECO:0000259" key="4">
    <source>
        <dbReference type="PROSITE" id="PS51747"/>
    </source>
</evidence>
<proteinExistence type="predicted"/>
<feature type="domain" description="CMP/dCMP-type deaminase" evidence="4">
    <location>
        <begin position="1"/>
        <end position="111"/>
    </location>
</feature>
<dbReference type="Gene3D" id="3.40.140.10">
    <property type="entry name" value="Cytidine Deaminase, domain 2"/>
    <property type="match status" value="1"/>
</dbReference>
<dbReference type="CDD" id="cd01285">
    <property type="entry name" value="nucleoside_deaminase"/>
    <property type="match status" value="1"/>
</dbReference>
<dbReference type="AlphaFoldDB" id="A0A8T0CEP7"/>
<comment type="caution">
    <text evidence="5">The sequence shown here is derived from an EMBL/GenBank/DDBJ whole genome shotgun (WGS) entry which is preliminary data.</text>
</comment>
<dbReference type="PROSITE" id="PS51747">
    <property type="entry name" value="CYT_DCMP_DEAMINASES_2"/>
    <property type="match status" value="1"/>
</dbReference>
<dbReference type="InterPro" id="IPR016192">
    <property type="entry name" value="APOBEC/CMP_deaminase_Zn-bd"/>
</dbReference>
<keyword evidence="6" id="KW-1185">Reference proteome</keyword>
<keyword evidence="2" id="KW-0378">Hydrolase</keyword>
<dbReference type="GO" id="GO:0005634">
    <property type="term" value="C:nucleus"/>
    <property type="evidence" value="ECO:0007669"/>
    <property type="project" value="TreeGrafter"/>
</dbReference>
<evidence type="ECO:0000256" key="1">
    <source>
        <dbReference type="ARBA" id="ARBA00022723"/>
    </source>
</evidence>
<dbReference type="EMBL" id="MU098697">
    <property type="protein sequence ID" value="KAF7845868.1"/>
    <property type="molecule type" value="Genomic_DNA"/>
</dbReference>
<dbReference type="Pfam" id="PF00383">
    <property type="entry name" value="dCMP_cyt_deam_1"/>
    <property type="match status" value="1"/>
</dbReference>
<name>A0A8T0CEP7_CORYI</name>
<evidence type="ECO:0000313" key="5">
    <source>
        <dbReference type="EMBL" id="KAF7845868.1"/>
    </source>
</evidence>